<evidence type="ECO:0000313" key="1">
    <source>
        <dbReference type="EMBL" id="KCW58289.1"/>
    </source>
</evidence>
<protein>
    <submittedName>
        <fullName evidence="1">Uncharacterized protein</fullName>
    </submittedName>
</protein>
<dbReference type="InParanoid" id="A0A059AWZ9"/>
<dbReference type="EMBL" id="KK198760">
    <property type="protein sequence ID" value="KCW58289.1"/>
    <property type="molecule type" value="Genomic_DNA"/>
</dbReference>
<accession>A0A059AWZ9</accession>
<dbReference type="Gramene" id="KCW58289">
    <property type="protein sequence ID" value="KCW58289"/>
    <property type="gene ID" value="EUGRSUZ_H00980"/>
</dbReference>
<organism evidence="1">
    <name type="scientific">Eucalyptus grandis</name>
    <name type="common">Flooded gum</name>
    <dbReference type="NCBI Taxonomy" id="71139"/>
    <lineage>
        <taxon>Eukaryota</taxon>
        <taxon>Viridiplantae</taxon>
        <taxon>Streptophyta</taxon>
        <taxon>Embryophyta</taxon>
        <taxon>Tracheophyta</taxon>
        <taxon>Spermatophyta</taxon>
        <taxon>Magnoliopsida</taxon>
        <taxon>eudicotyledons</taxon>
        <taxon>Gunneridae</taxon>
        <taxon>Pentapetalae</taxon>
        <taxon>rosids</taxon>
        <taxon>malvids</taxon>
        <taxon>Myrtales</taxon>
        <taxon>Myrtaceae</taxon>
        <taxon>Myrtoideae</taxon>
        <taxon>Eucalypteae</taxon>
        <taxon>Eucalyptus</taxon>
    </lineage>
</organism>
<gene>
    <name evidence="1" type="ORF">EUGRSUZ_H00980</name>
</gene>
<reference evidence="1" key="1">
    <citation type="submission" date="2013-07" db="EMBL/GenBank/DDBJ databases">
        <title>The genome of Eucalyptus grandis.</title>
        <authorList>
            <person name="Schmutz J."/>
            <person name="Hayes R."/>
            <person name="Myburg A."/>
            <person name="Tuskan G."/>
            <person name="Grattapaglia D."/>
            <person name="Rokhsar D.S."/>
        </authorList>
    </citation>
    <scope>NUCLEOTIDE SEQUENCE</scope>
    <source>
        <tissue evidence="1">Leaf extractions</tissue>
    </source>
</reference>
<sequence length="78" mass="9265">MPLIWEWERKRTPCPRGHRGRASRFLWFRLFWASDSGSLPSSSRGIVRWRAVAESEPSRAVMDVAVCRRDHTVRNRQR</sequence>
<dbReference type="AlphaFoldDB" id="A0A059AWZ9"/>
<name>A0A059AWZ9_EUCGR</name>
<proteinExistence type="predicted"/>